<keyword evidence="2" id="KW-1185">Reference proteome</keyword>
<proteinExistence type="predicted"/>
<reference evidence="1" key="1">
    <citation type="submission" date="2021-05" db="EMBL/GenBank/DDBJ databases">
        <authorList>
            <person name="Pan Q."/>
            <person name="Jouanno E."/>
            <person name="Zahm M."/>
            <person name="Klopp C."/>
            <person name="Cabau C."/>
            <person name="Louis A."/>
            <person name="Berthelot C."/>
            <person name="Parey E."/>
            <person name="Roest Crollius H."/>
            <person name="Montfort J."/>
            <person name="Robinson-Rechavi M."/>
            <person name="Bouchez O."/>
            <person name="Lampietro C."/>
            <person name="Lopez Roques C."/>
            <person name="Donnadieu C."/>
            <person name="Postlethwait J."/>
            <person name="Bobe J."/>
            <person name="Dillon D."/>
            <person name="Chandos A."/>
            <person name="von Hippel F."/>
            <person name="Guiguen Y."/>
        </authorList>
    </citation>
    <scope>NUCLEOTIDE SEQUENCE</scope>
    <source>
        <strain evidence="1">YG-Jan2019</strain>
    </source>
</reference>
<evidence type="ECO:0000313" key="1">
    <source>
        <dbReference type="EMBL" id="KAJ8004097.1"/>
    </source>
</evidence>
<dbReference type="Proteomes" id="UP001157502">
    <property type="component" value="Chromosome 12"/>
</dbReference>
<protein>
    <submittedName>
        <fullName evidence="1">Uncharacterized protein</fullName>
    </submittedName>
</protein>
<comment type="caution">
    <text evidence="1">The sequence shown here is derived from an EMBL/GenBank/DDBJ whole genome shotgun (WGS) entry which is preliminary data.</text>
</comment>
<sequence>MASSLSSPNFLAKAIHLCLILGHAHGGAYYGHKQGQRLPQQHLPMQPIPHMSLGNGYGNGDGQQQYLGKEMPQHVHQEIPYAPQYGQEVPQLPPNKGRGKGQMYPINGKGPVGPPPENLGLQGAGPEGPQGPPGPPGPQGPAGMPGQGMAGPHGKPGPSGPPGYPGIGKPGLTGMPGKPGGAGQPGPKGDIGPGGDEFLGGQENQAHPEKEDLLGHKVKEENQDHQGYQVLVNQGKMDCLDNQGFSAGKVNQAHQVYQEDQAYLVTASQDILDQKEKKDMKDCMALQV</sequence>
<accession>A0ACC2GKE7</accession>
<organism evidence="1 2">
    <name type="scientific">Dallia pectoralis</name>
    <name type="common">Alaska blackfish</name>
    <dbReference type="NCBI Taxonomy" id="75939"/>
    <lineage>
        <taxon>Eukaryota</taxon>
        <taxon>Metazoa</taxon>
        <taxon>Chordata</taxon>
        <taxon>Craniata</taxon>
        <taxon>Vertebrata</taxon>
        <taxon>Euteleostomi</taxon>
        <taxon>Actinopterygii</taxon>
        <taxon>Neopterygii</taxon>
        <taxon>Teleostei</taxon>
        <taxon>Protacanthopterygii</taxon>
        <taxon>Esociformes</taxon>
        <taxon>Umbridae</taxon>
        <taxon>Dallia</taxon>
    </lineage>
</organism>
<dbReference type="EMBL" id="CM055739">
    <property type="protein sequence ID" value="KAJ8004097.1"/>
    <property type="molecule type" value="Genomic_DNA"/>
</dbReference>
<name>A0ACC2GKE7_DALPE</name>
<gene>
    <name evidence="1" type="ORF">DPEC_G00155240</name>
</gene>
<evidence type="ECO:0000313" key="2">
    <source>
        <dbReference type="Proteomes" id="UP001157502"/>
    </source>
</evidence>